<evidence type="ECO:0000313" key="1">
    <source>
        <dbReference type="EMBL" id="EDL94920.1"/>
    </source>
</evidence>
<dbReference type="OrthoDB" id="1350766at2759"/>
<dbReference type="EMBL" id="CH473985">
    <property type="protein sequence ID" value="EDL94920.1"/>
    <property type="molecule type" value="Genomic_DNA"/>
</dbReference>
<proteinExistence type="predicted"/>
<organism evidence="1 2">
    <name type="scientific">Rattus norvegicus</name>
    <name type="common">Rat</name>
    <dbReference type="NCBI Taxonomy" id="10116"/>
    <lineage>
        <taxon>Eukaryota</taxon>
        <taxon>Metazoa</taxon>
        <taxon>Chordata</taxon>
        <taxon>Craniata</taxon>
        <taxon>Vertebrata</taxon>
        <taxon>Euteleostomi</taxon>
        <taxon>Mammalia</taxon>
        <taxon>Eutheria</taxon>
        <taxon>Euarchontoglires</taxon>
        <taxon>Glires</taxon>
        <taxon>Rodentia</taxon>
        <taxon>Myomorpha</taxon>
        <taxon>Muroidea</taxon>
        <taxon>Muridae</taxon>
        <taxon>Murinae</taxon>
        <taxon>Rattus</taxon>
    </lineage>
</organism>
<accession>A6JGR4</accession>
<evidence type="ECO:0000313" key="2">
    <source>
        <dbReference type="Proteomes" id="UP000234681"/>
    </source>
</evidence>
<sequence length="44" mass="4878">MTLAVAACGVESRLRCLRSRVHVASPSFLLNPVLRSRRGKQPDE</sequence>
<name>A6JGR4_RAT</name>
<protein>
    <submittedName>
        <fullName evidence="1">Glutamyl-prolyl-tRNA synthetase, isoform CRA_a</fullName>
    </submittedName>
</protein>
<dbReference type="AlphaFoldDB" id="A6JGR4"/>
<gene>
    <name evidence="1" type="primary">Eprs</name>
    <name evidence="1" type="ORF">rCG_20465</name>
</gene>
<dbReference type="Proteomes" id="UP000234681">
    <property type="component" value="Chromosome 13"/>
</dbReference>
<reference evidence="2" key="1">
    <citation type="submission" date="2005-09" db="EMBL/GenBank/DDBJ databases">
        <authorList>
            <person name="Mural R.J."/>
            <person name="Li P.W."/>
            <person name="Adams M.D."/>
            <person name="Amanatides P.G."/>
            <person name="Baden-Tillson H."/>
            <person name="Barnstead M."/>
            <person name="Chin S.H."/>
            <person name="Dew I."/>
            <person name="Evans C.A."/>
            <person name="Ferriera S."/>
            <person name="Flanigan M."/>
            <person name="Fosler C."/>
            <person name="Glodek A."/>
            <person name="Gu Z."/>
            <person name="Holt R.A."/>
            <person name="Jennings D."/>
            <person name="Kraft C.L."/>
            <person name="Lu F."/>
            <person name="Nguyen T."/>
            <person name="Nusskern D.R."/>
            <person name="Pfannkoch C.M."/>
            <person name="Sitter C."/>
            <person name="Sutton G.G."/>
            <person name="Venter J.C."/>
            <person name="Wang Z."/>
            <person name="Woodage T."/>
            <person name="Zheng X.H."/>
            <person name="Zhong F."/>
        </authorList>
    </citation>
    <scope>NUCLEOTIDE SEQUENCE [LARGE SCALE GENOMIC DNA]</scope>
    <source>
        <strain>BN</strain>
        <strain evidence="2">Sprague-Dawley</strain>
    </source>
</reference>